<reference evidence="8 10" key="1">
    <citation type="submission" date="2017-08" db="EMBL/GenBank/DDBJ databases">
        <title>Draft Genome Sequence of the Marine Bacterium Oceanimonas baumannii ATCC 700832.</title>
        <authorList>
            <person name="Mcclelland W.D."/>
            <person name="Brennan M.A."/>
            <person name="Trachtenberg A.M."/>
            <person name="Maclea K.S."/>
        </authorList>
    </citation>
    <scope>NUCLEOTIDE SEQUENCE [LARGE SCALE GENOMIC DNA]</scope>
    <source>
        <strain evidence="8 10">ATCC 700832</strain>
    </source>
</reference>
<evidence type="ECO:0000256" key="1">
    <source>
        <dbReference type="ARBA" id="ARBA00022448"/>
    </source>
</evidence>
<keyword evidence="6" id="KW-0472">Membrane</keyword>
<proteinExistence type="predicted"/>
<feature type="domain" description="ABC transporter" evidence="7">
    <location>
        <begin position="2"/>
        <end position="210"/>
    </location>
</feature>
<evidence type="ECO:0000256" key="5">
    <source>
        <dbReference type="ARBA" id="ARBA00022967"/>
    </source>
</evidence>
<evidence type="ECO:0000256" key="4">
    <source>
        <dbReference type="ARBA" id="ARBA00022840"/>
    </source>
</evidence>
<dbReference type="SUPFAM" id="SSF52540">
    <property type="entry name" value="P-loop containing nucleoside triphosphate hydrolases"/>
    <property type="match status" value="1"/>
</dbReference>
<keyword evidence="5" id="KW-1278">Translocase</keyword>
<dbReference type="EMBL" id="NQJF01000002">
    <property type="protein sequence ID" value="OYD25935.1"/>
    <property type="molecule type" value="Genomic_DNA"/>
</dbReference>
<keyword evidence="3" id="KW-0201">Cytochrome c-type biogenesis</keyword>
<dbReference type="NCBIfam" id="NF010061">
    <property type="entry name" value="PRK13538.1"/>
    <property type="match status" value="1"/>
</dbReference>
<evidence type="ECO:0000313" key="8">
    <source>
        <dbReference type="EMBL" id="OYD25935.1"/>
    </source>
</evidence>
<keyword evidence="1" id="KW-0813">Transport</keyword>
<dbReference type="RefSeq" id="WP_094277123.1">
    <property type="nucleotide sequence ID" value="NZ_JBLWZI010000001.1"/>
</dbReference>
<reference evidence="9 11" key="2">
    <citation type="submission" date="2019-03" db="EMBL/GenBank/DDBJ databases">
        <title>Genomic Encyclopedia of Archaeal and Bacterial Type Strains, Phase II (KMG-II): from individual species to whole genera.</title>
        <authorList>
            <person name="Goeker M."/>
        </authorList>
    </citation>
    <scope>NUCLEOTIDE SEQUENCE [LARGE SCALE GENOMIC DNA]</scope>
    <source>
        <strain evidence="9 11">DSM 15594</strain>
    </source>
</reference>
<evidence type="ECO:0000313" key="11">
    <source>
        <dbReference type="Proteomes" id="UP000295058"/>
    </source>
</evidence>
<dbReference type="InterPro" id="IPR017871">
    <property type="entry name" value="ABC_transporter-like_CS"/>
</dbReference>
<dbReference type="PROSITE" id="PS50893">
    <property type="entry name" value="ABC_TRANSPORTER_2"/>
    <property type="match status" value="1"/>
</dbReference>
<dbReference type="OrthoDB" id="9800654at2"/>
<dbReference type="CDD" id="cd03231">
    <property type="entry name" value="ABC_CcmA_heme_exporter"/>
    <property type="match status" value="1"/>
</dbReference>
<comment type="caution">
    <text evidence="8">The sequence shown here is derived from an EMBL/GenBank/DDBJ whole genome shotgun (WGS) entry which is preliminary data.</text>
</comment>
<dbReference type="Gene3D" id="3.40.50.300">
    <property type="entry name" value="P-loop containing nucleotide triphosphate hydrolases"/>
    <property type="match status" value="1"/>
</dbReference>
<sequence length="210" mass="23319">MLEANALTCVREERTLFSELSLSVAPGELVQVAGPNGAGKTSLLRLLAGLSRPYEGNVSWQGENIEHCRDSFHQELFYLGHQAGIKHELSAYENLAFFRRMHHQGSNANLWEVLAQVGLAGLEDQYAGQLSAGQKRRVALARLWLGGPKLWILDEPFTAIDKHGVKVLERLFLEHTDAGGMVLITTHQDLNLCADRARVLHLTSSREDAQ</sequence>
<dbReference type="Pfam" id="PF00005">
    <property type="entry name" value="ABC_tran"/>
    <property type="match status" value="1"/>
</dbReference>
<keyword evidence="4 8" id="KW-0067">ATP-binding</keyword>
<dbReference type="Proteomes" id="UP000243640">
    <property type="component" value="Unassembled WGS sequence"/>
</dbReference>
<dbReference type="GO" id="GO:0016887">
    <property type="term" value="F:ATP hydrolysis activity"/>
    <property type="evidence" value="ECO:0007669"/>
    <property type="project" value="InterPro"/>
</dbReference>
<protein>
    <submittedName>
        <fullName evidence="8">Heme ABC exporter ATP-binding protein CcmA</fullName>
    </submittedName>
    <submittedName>
        <fullName evidence="9">Heme exporter protein A</fullName>
    </submittedName>
</protein>
<dbReference type="AlphaFoldDB" id="A0A235CQ06"/>
<dbReference type="InterPro" id="IPR005895">
    <property type="entry name" value="ABC_transptr_haem_export_CcmA"/>
</dbReference>
<dbReference type="InterPro" id="IPR003439">
    <property type="entry name" value="ABC_transporter-like_ATP-bd"/>
</dbReference>
<evidence type="ECO:0000256" key="6">
    <source>
        <dbReference type="ARBA" id="ARBA00023136"/>
    </source>
</evidence>
<dbReference type="InterPro" id="IPR003593">
    <property type="entry name" value="AAA+_ATPase"/>
</dbReference>
<accession>A0A235CQ06</accession>
<evidence type="ECO:0000256" key="3">
    <source>
        <dbReference type="ARBA" id="ARBA00022748"/>
    </source>
</evidence>
<dbReference type="PROSITE" id="PS00211">
    <property type="entry name" value="ABC_TRANSPORTER_1"/>
    <property type="match status" value="1"/>
</dbReference>
<evidence type="ECO:0000313" key="9">
    <source>
        <dbReference type="EMBL" id="TDW60047.1"/>
    </source>
</evidence>
<dbReference type="GO" id="GO:0005524">
    <property type="term" value="F:ATP binding"/>
    <property type="evidence" value="ECO:0007669"/>
    <property type="project" value="UniProtKB-KW"/>
</dbReference>
<evidence type="ECO:0000259" key="7">
    <source>
        <dbReference type="PROSITE" id="PS50893"/>
    </source>
</evidence>
<gene>
    <name evidence="8" type="ORF">B6S09_03595</name>
    <name evidence="9" type="ORF">LY04_01039</name>
</gene>
<evidence type="ECO:0000256" key="2">
    <source>
        <dbReference type="ARBA" id="ARBA00022741"/>
    </source>
</evidence>
<keyword evidence="2" id="KW-0547">Nucleotide-binding</keyword>
<dbReference type="InterPro" id="IPR027417">
    <property type="entry name" value="P-loop_NTPase"/>
</dbReference>
<keyword evidence="11" id="KW-1185">Reference proteome</keyword>
<dbReference type="PANTHER" id="PTHR43499">
    <property type="entry name" value="ABC TRANSPORTER I FAMILY MEMBER 1"/>
    <property type="match status" value="1"/>
</dbReference>
<dbReference type="GO" id="GO:0017004">
    <property type="term" value="P:cytochrome complex assembly"/>
    <property type="evidence" value="ECO:0007669"/>
    <property type="project" value="UniProtKB-KW"/>
</dbReference>
<dbReference type="Proteomes" id="UP000295058">
    <property type="component" value="Unassembled WGS sequence"/>
</dbReference>
<dbReference type="EMBL" id="SODO01000003">
    <property type="protein sequence ID" value="TDW60047.1"/>
    <property type="molecule type" value="Genomic_DNA"/>
</dbReference>
<name>A0A235CQ06_9GAMM</name>
<dbReference type="SMART" id="SM00382">
    <property type="entry name" value="AAA"/>
    <property type="match status" value="1"/>
</dbReference>
<evidence type="ECO:0000313" key="10">
    <source>
        <dbReference type="Proteomes" id="UP000243640"/>
    </source>
</evidence>
<organism evidence="8 10">
    <name type="scientific">Oceanimonas baumannii</name>
    <dbReference type="NCBI Taxonomy" id="129578"/>
    <lineage>
        <taxon>Bacteria</taxon>
        <taxon>Pseudomonadati</taxon>
        <taxon>Pseudomonadota</taxon>
        <taxon>Gammaproteobacteria</taxon>
        <taxon>Aeromonadales</taxon>
        <taxon>Aeromonadaceae</taxon>
        <taxon>Oceanimonas</taxon>
    </lineage>
</organism>
<dbReference type="PANTHER" id="PTHR43499:SF1">
    <property type="entry name" value="ABC TRANSPORTER I FAMILY MEMBER 1"/>
    <property type="match status" value="1"/>
</dbReference>
<dbReference type="GO" id="GO:0022857">
    <property type="term" value="F:transmembrane transporter activity"/>
    <property type="evidence" value="ECO:0007669"/>
    <property type="project" value="InterPro"/>
</dbReference>
<dbReference type="NCBIfam" id="TIGR01189">
    <property type="entry name" value="ccmA"/>
    <property type="match status" value="1"/>
</dbReference>